<keyword evidence="1" id="KW-1133">Transmembrane helix</keyword>
<dbReference type="AlphaFoldDB" id="A0A497YMC0"/>
<name>A0A497YMC0_9BACL</name>
<feature type="transmembrane region" description="Helical" evidence="1">
    <location>
        <begin position="120"/>
        <end position="142"/>
    </location>
</feature>
<keyword evidence="1" id="KW-0812">Transmembrane</keyword>
<accession>A0A497YMC0</accession>
<sequence>MAGPFKTENQIGIFSRITENPNEEFDLYFERSPGKDPLEMSLIDEELFKSIEYTVTIVKSLKHTKKETKRVYFNKLLSLARVGFLGVSPQPKLAQTSLDLVKQEILLIEGHRIKNRYMKLLGIGALVSIVACWIVYGVFSSITNITPLIGYFSVWTGSMVGLWISFGARKLTFQLDDLSVLEKDNMNIYIRLPYIGLCAIIFFLLLNSEIFSFEIGETSFEAITGRTEFQLLIGVIAGLFESKLGSSIYEKIQGLTIK</sequence>
<dbReference type="EMBL" id="RCCP01000001">
    <property type="protein sequence ID" value="RLJ90641.1"/>
    <property type="molecule type" value="Genomic_DNA"/>
</dbReference>
<dbReference type="Proteomes" id="UP000280791">
    <property type="component" value="Unassembled WGS sequence"/>
</dbReference>
<feature type="transmembrane region" description="Helical" evidence="1">
    <location>
        <begin position="148"/>
        <end position="168"/>
    </location>
</feature>
<proteinExistence type="predicted"/>
<keyword evidence="1" id="KW-0472">Membrane</keyword>
<evidence type="ECO:0000256" key="1">
    <source>
        <dbReference type="SAM" id="Phobius"/>
    </source>
</evidence>
<organism evidence="2 3">
    <name type="scientific">Planococcus citreus</name>
    <dbReference type="NCBI Taxonomy" id="1373"/>
    <lineage>
        <taxon>Bacteria</taxon>
        <taxon>Bacillati</taxon>
        <taxon>Bacillota</taxon>
        <taxon>Bacilli</taxon>
        <taxon>Bacillales</taxon>
        <taxon>Caryophanaceae</taxon>
        <taxon>Planococcus</taxon>
    </lineage>
</organism>
<keyword evidence="3" id="KW-1185">Reference proteome</keyword>
<comment type="caution">
    <text evidence="2">The sequence shown here is derived from an EMBL/GenBank/DDBJ whole genome shotgun (WGS) entry which is preliminary data.</text>
</comment>
<evidence type="ECO:0000313" key="3">
    <source>
        <dbReference type="Proteomes" id="UP000280791"/>
    </source>
</evidence>
<reference evidence="2 3" key="1">
    <citation type="submission" date="2018-10" db="EMBL/GenBank/DDBJ databases">
        <title>Genomic Encyclopedia of Type Strains, Phase IV (KMG-IV): sequencing the most valuable type-strain genomes for metagenomic binning, comparative biology and taxonomic classification.</title>
        <authorList>
            <person name="Goeker M."/>
        </authorList>
    </citation>
    <scope>NUCLEOTIDE SEQUENCE [LARGE SCALE GENOMIC DNA]</scope>
    <source>
        <strain evidence="2 3">DSM 20549</strain>
    </source>
</reference>
<feature type="transmembrane region" description="Helical" evidence="1">
    <location>
        <begin position="188"/>
        <end position="206"/>
    </location>
</feature>
<evidence type="ECO:0000313" key="2">
    <source>
        <dbReference type="EMBL" id="RLJ90641.1"/>
    </source>
</evidence>
<protein>
    <submittedName>
        <fullName evidence="2">Uncharacterized protein</fullName>
    </submittedName>
</protein>
<gene>
    <name evidence="2" type="ORF">DFR62_0786</name>
</gene>